<organism evidence="1 2">
    <name type="scientific">Arctium lappa</name>
    <name type="common">Greater burdock</name>
    <name type="synonym">Lappa major</name>
    <dbReference type="NCBI Taxonomy" id="4217"/>
    <lineage>
        <taxon>Eukaryota</taxon>
        <taxon>Viridiplantae</taxon>
        <taxon>Streptophyta</taxon>
        <taxon>Embryophyta</taxon>
        <taxon>Tracheophyta</taxon>
        <taxon>Spermatophyta</taxon>
        <taxon>Magnoliopsida</taxon>
        <taxon>eudicotyledons</taxon>
        <taxon>Gunneridae</taxon>
        <taxon>Pentapetalae</taxon>
        <taxon>asterids</taxon>
        <taxon>campanulids</taxon>
        <taxon>Asterales</taxon>
        <taxon>Asteraceae</taxon>
        <taxon>Carduoideae</taxon>
        <taxon>Cardueae</taxon>
        <taxon>Arctiinae</taxon>
        <taxon>Arctium</taxon>
    </lineage>
</organism>
<dbReference type="Proteomes" id="UP001055879">
    <property type="component" value="Linkage Group LG11"/>
</dbReference>
<protein>
    <submittedName>
        <fullName evidence="1">Uncharacterized protein</fullName>
    </submittedName>
</protein>
<accession>A0ACB8Z5P0</accession>
<evidence type="ECO:0000313" key="2">
    <source>
        <dbReference type="Proteomes" id="UP001055879"/>
    </source>
</evidence>
<evidence type="ECO:0000313" key="1">
    <source>
        <dbReference type="EMBL" id="KAI3692858.1"/>
    </source>
</evidence>
<reference evidence="2" key="1">
    <citation type="journal article" date="2022" name="Mol. Ecol. Resour.">
        <title>The genomes of chicory, endive, great burdock and yacon provide insights into Asteraceae palaeo-polyploidization history and plant inulin production.</title>
        <authorList>
            <person name="Fan W."/>
            <person name="Wang S."/>
            <person name="Wang H."/>
            <person name="Wang A."/>
            <person name="Jiang F."/>
            <person name="Liu H."/>
            <person name="Zhao H."/>
            <person name="Xu D."/>
            <person name="Zhang Y."/>
        </authorList>
    </citation>
    <scope>NUCLEOTIDE SEQUENCE [LARGE SCALE GENOMIC DNA]</scope>
    <source>
        <strain evidence="2">cv. Niubang</strain>
    </source>
</reference>
<proteinExistence type="predicted"/>
<name>A0ACB8Z5P0_ARCLA</name>
<keyword evidence="2" id="KW-1185">Reference proteome</keyword>
<gene>
    <name evidence="1" type="ORF">L6452_32682</name>
</gene>
<dbReference type="EMBL" id="CM042057">
    <property type="protein sequence ID" value="KAI3692858.1"/>
    <property type="molecule type" value="Genomic_DNA"/>
</dbReference>
<comment type="caution">
    <text evidence="1">The sequence shown here is derived from an EMBL/GenBank/DDBJ whole genome shotgun (WGS) entry which is preliminary data.</text>
</comment>
<reference evidence="1 2" key="2">
    <citation type="journal article" date="2022" name="Mol. Ecol. Resour.">
        <title>The genomes of chicory, endive, great burdock and yacon provide insights into Asteraceae paleo-polyploidization history and plant inulin production.</title>
        <authorList>
            <person name="Fan W."/>
            <person name="Wang S."/>
            <person name="Wang H."/>
            <person name="Wang A."/>
            <person name="Jiang F."/>
            <person name="Liu H."/>
            <person name="Zhao H."/>
            <person name="Xu D."/>
            <person name="Zhang Y."/>
        </authorList>
    </citation>
    <scope>NUCLEOTIDE SEQUENCE [LARGE SCALE GENOMIC DNA]</scope>
    <source>
        <strain evidence="2">cv. Niubang</strain>
    </source>
</reference>
<sequence length="472" mass="52569">MLATIKEVHDWFGGVWPNDWLMAFPNLNDFAIPNLDPLRHDMWEWKDMHGLSTRRCFCAKCGRLDAIRWIIMIDPEMLGVAVSAWLELDSQGSVTANGSGGETRADVNADGSASMHAAAVPTTDTENPKEQVTRESVFKRLTFSNVKKEKGRMDDEGFTRVEGIKRISKHPMDQKEKNLSPTGNTMDKPEGSGKPKEGRDGAMVDIGEDQFIPESTRPIGVDVGPVTPKDGTVCVEEPQTKDTPPDLGAFLDGVSETIAQKTNAVCGKLGDQRNPTRPSILKASTKTQPEPSNRFHVLGGESVNEANGQVAGGKPNYIEKSGWTKQDGESQDGTFYYGEDVPTAFVDHFTKIWGHSDPMVQPNMEDFVFDPKLSVWSAIKSLGHLETWPNTWDQIVGRLSNLSTKPKFTSVSKRDKATFGFYGGRKCFLSWRFSCTIYLDFFLKIVAAIFDRGTVLAYLELFWIKMLLPYPQ</sequence>